<dbReference type="PANTHER" id="PTHR30290">
    <property type="entry name" value="PERIPLASMIC BINDING COMPONENT OF ABC TRANSPORTER"/>
    <property type="match status" value="1"/>
</dbReference>
<name>A0A1I5NNU6_9GAMM</name>
<proteinExistence type="inferred from homology"/>
<reference evidence="5 6" key="1">
    <citation type="submission" date="2016-10" db="EMBL/GenBank/DDBJ databases">
        <authorList>
            <person name="de Groot N.N."/>
        </authorList>
    </citation>
    <scope>NUCLEOTIDE SEQUENCE [LARGE SCALE GENOMIC DNA]</scope>
    <source>
        <strain evidence="5 6">DSM 15893</strain>
    </source>
</reference>
<evidence type="ECO:0000313" key="5">
    <source>
        <dbReference type="EMBL" id="SFP23489.1"/>
    </source>
</evidence>
<evidence type="ECO:0000256" key="1">
    <source>
        <dbReference type="ARBA" id="ARBA00005695"/>
    </source>
</evidence>
<dbReference type="InterPro" id="IPR030678">
    <property type="entry name" value="Peptide/Ni-bd"/>
</dbReference>
<dbReference type="EMBL" id="FOWR01000010">
    <property type="protein sequence ID" value="SFP23489.1"/>
    <property type="molecule type" value="Genomic_DNA"/>
</dbReference>
<protein>
    <submittedName>
        <fullName evidence="5">Peptide/nickel transport system substrate-binding protein</fullName>
    </submittedName>
</protein>
<dbReference type="Gene3D" id="3.90.76.10">
    <property type="entry name" value="Dipeptide-binding Protein, Domain 1"/>
    <property type="match status" value="1"/>
</dbReference>
<feature type="chain" id="PRO_5010246053" evidence="3">
    <location>
        <begin position="20"/>
        <end position="550"/>
    </location>
</feature>
<dbReference type="Gene3D" id="3.10.105.10">
    <property type="entry name" value="Dipeptide-binding Protein, Domain 3"/>
    <property type="match status" value="1"/>
</dbReference>
<dbReference type="GO" id="GO:1904680">
    <property type="term" value="F:peptide transmembrane transporter activity"/>
    <property type="evidence" value="ECO:0007669"/>
    <property type="project" value="TreeGrafter"/>
</dbReference>
<dbReference type="Proteomes" id="UP000182692">
    <property type="component" value="Unassembled WGS sequence"/>
</dbReference>
<gene>
    <name evidence="5" type="ORF">SAMN03084138_01674</name>
</gene>
<dbReference type="OrthoDB" id="9801912at2"/>
<dbReference type="STRING" id="1121869.SAMN03084138_01674"/>
<evidence type="ECO:0000313" key="6">
    <source>
        <dbReference type="Proteomes" id="UP000182692"/>
    </source>
</evidence>
<feature type="signal peptide" evidence="3">
    <location>
        <begin position="1"/>
        <end position="19"/>
    </location>
</feature>
<dbReference type="PIRSF" id="PIRSF002741">
    <property type="entry name" value="MppA"/>
    <property type="match status" value="1"/>
</dbReference>
<evidence type="ECO:0000256" key="2">
    <source>
        <dbReference type="ARBA" id="ARBA00022729"/>
    </source>
</evidence>
<dbReference type="GeneID" id="35871683"/>
<dbReference type="CDD" id="cd08509">
    <property type="entry name" value="PBP2_TmCBP_oligosaccharides_like"/>
    <property type="match status" value="1"/>
</dbReference>
<accession>A0A1I5NNU6</accession>
<dbReference type="Pfam" id="PF00496">
    <property type="entry name" value="SBP_bac_5"/>
    <property type="match status" value="1"/>
</dbReference>
<dbReference type="Gene3D" id="3.40.190.10">
    <property type="entry name" value="Periplasmic binding protein-like II"/>
    <property type="match status" value="1"/>
</dbReference>
<comment type="similarity">
    <text evidence="1">Belongs to the bacterial solute-binding protein 5 family.</text>
</comment>
<dbReference type="GO" id="GO:0042938">
    <property type="term" value="P:dipeptide transport"/>
    <property type="evidence" value="ECO:0007669"/>
    <property type="project" value="TreeGrafter"/>
</dbReference>
<dbReference type="PANTHER" id="PTHR30290:SF38">
    <property type="entry name" value="D,D-DIPEPTIDE-BINDING PERIPLASMIC PROTEIN DDPA-RELATED"/>
    <property type="match status" value="1"/>
</dbReference>
<dbReference type="RefSeq" id="WP_017017118.1">
    <property type="nucleotide sequence ID" value="NZ_FOWR01000010.1"/>
</dbReference>
<evidence type="ECO:0000259" key="4">
    <source>
        <dbReference type="Pfam" id="PF00496"/>
    </source>
</evidence>
<dbReference type="AlphaFoldDB" id="A0A1I5NNU6"/>
<dbReference type="GO" id="GO:0043190">
    <property type="term" value="C:ATP-binding cassette (ABC) transporter complex"/>
    <property type="evidence" value="ECO:0007669"/>
    <property type="project" value="InterPro"/>
</dbReference>
<dbReference type="GO" id="GO:0030288">
    <property type="term" value="C:outer membrane-bounded periplasmic space"/>
    <property type="evidence" value="ECO:0007669"/>
    <property type="project" value="TreeGrafter"/>
</dbReference>
<evidence type="ECO:0000256" key="3">
    <source>
        <dbReference type="SAM" id="SignalP"/>
    </source>
</evidence>
<feature type="domain" description="Solute-binding protein family 5" evidence="4">
    <location>
        <begin position="67"/>
        <end position="440"/>
    </location>
</feature>
<sequence length="550" mass="62727">MLLRFLTLCFVLVPTISAAMPNTLTIIPELSNGFVRNYNPFRSDTLATTHDFVYEPLMVFDNGTPHFRLAERYVLSPDLTGITLYLRDGITWSDGAPFSSDDVVYSLSLLNKQPELDYNSLGKWVERVEKRGKNEVYVSLSQPNAQIAERLADAIIVPKHKWETIKGKGSYLNQHPVGTGPFTTIKAFSSNNIVQCRNPHYWQQDALKVDCIRYPTVRTNDELISRLSSGEFDWASAFIPDIERNYASYSRDYHYYHQPSTIVSLLFNFKHANPDTHAVFNDVRFRRAVSMSLSRELLIDIAVFGQGQKAMFASGVESRFEDWIAPSAAEQHLYYIRKHTKVAQRLLDEMGLADTNGDGYRELPSGNPLELSIIAPSGWSDFTSAANVISEMMSTAGLKVSVKELPYPKYIEDMALANYDISITNYPSGNTPFLYLNEAFNSDYQTPSSPRFAHHFYKDEVIDNLLSDFLLQTAPSAQRDVVNKLHLRIAEQQITVPLYYKLETVEYTSTRYKGWHTERGKPAVPPIWPTERMRLIQLLDLYPTETRVSE</sequence>
<dbReference type="SUPFAM" id="SSF53850">
    <property type="entry name" value="Periplasmic binding protein-like II"/>
    <property type="match status" value="1"/>
</dbReference>
<dbReference type="InterPro" id="IPR039424">
    <property type="entry name" value="SBP_5"/>
</dbReference>
<dbReference type="InterPro" id="IPR000914">
    <property type="entry name" value="SBP_5_dom"/>
</dbReference>
<organism evidence="5 6">
    <name type="scientific">Enterovibrio norvegicus DSM 15893</name>
    <dbReference type="NCBI Taxonomy" id="1121869"/>
    <lineage>
        <taxon>Bacteria</taxon>
        <taxon>Pseudomonadati</taxon>
        <taxon>Pseudomonadota</taxon>
        <taxon>Gammaproteobacteria</taxon>
        <taxon>Vibrionales</taxon>
        <taxon>Vibrionaceae</taxon>
        <taxon>Enterovibrio</taxon>
    </lineage>
</organism>
<keyword evidence="2 3" id="KW-0732">Signal</keyword>